<evidence type="ECO:0000256" key="1">
    <source>
        <dbReference type="SAM" id="MobiDB-lite"/>
    </source>
</evidence>
<comment type="caution">
    <text evidence="2">The sequence shown here is derived from an EMBL/GenBank/DDBJ whole genome shotgun (WGS) entry which is preliminary data.</text>
</comment>
<feature type="region of interest" description="Disordered" evidence="1">
    <location>
        <begin position="110"/>
        <end position="195"/>
    </location>
</feature>
<dbReference type="EMBL" id="JABEZX010000004">
    <property type="protein sequence ID" value="MBA0553776.1"/>
    <property type="molecule type" value="Genomic_DNA"/>
</dbReference>
<keyword evidence="3" id="KW-1185">Reference proteome</keyword>
<reference evidence="2 3" key="1">
    <citation type="journal article" date="2019" name="Genome Biol. Evol.">
        <title>Insights into the evolution of the New World diploid cottons (Gossypium, subgenus Houzingenia) based on genome sequencing.</title>
        <authorList>
            <person name="Grover C.E."/>
            <person name="Arick M.A. 2nd"/>
            <person name="Thrash A."/>
            <person name="Conover J.L."/>
            <person name="Sanders W.S."/>
            <person name="Peterson D.G."/>
            <person name="Frelichowski J.E."/>
            <person name="Scheffler J.A."/>
            <person name="Scheffler B.E."/>
            <person name="Wendel J.F."/>
        </authorList>
    </citation>
    <scope>NUCLEOTIDE SEQUENCE [LARGE SCALE GENOMIC DNA]</scope>
    <source>
        <strain evidence="2">157</strain>
        <tissue evidence="2">Leaf</tissue>
    </source>
</reference>
<feature type="compositionally biased region" description="Low complexity" evidence="1">
    <location>
        <begin position="163"/>
        <end position="195"/>
    </location>
</feature>
<gene>
    <name evidence="2" type="ORF">Golob_012925</name>
</gene>
<dbReference type="PANTHER" id="PTHR33257:SF29">
    <property type="match status" value="1"/>
</dbReference>
<evidence type="ECO:0000313" key="2">
    <source>
        <dbReference type="EMBL" id="MBA0553776.1"/>
    </source>
</evidence>
<accession>A0A7J8LMX7</accession>
<dbReference type="AlphaFoldDB" id="A0A7J8LMX7"/>
<dbReference type="InterPro" id="IPR007789">
    <property type="entry name" value="DUF688"/>
</dbReference>
<organism evidence="2 3">
    <name type="scientific">Gossypium lobatum</name>
    <dbReference type="NCBI Taxonomy" id="34289"/>
    <lineage>
        <taxon>Eukaryota</taxon>
        <taxon>Viridiplantae</taxon>
        <taxon>Streptophyta</taxon>
        <taxon>Embryophyta</taxon>
        <taxon>Tracheophyta</taxon>
        <taxon>Spermatophyta</taxon>
        <taxon>Magnoliopsida</taxon>
        <taxon>eudicotyledons</taxon>
        <taxon>Gunneridae</taxon>
        <taxon>Pentapetalae</taxon>
        <taxon>rosids</taxon>
        <taxon>malvids</taxon>
        <taxon>Malvales</taxon>
        <taxon>Malvaceae</taxon>
        <taxon>Malvoideae</taxon>
        <taxon>Gossypium</taxon>
    </lineage>
</organism>
<sequence length="208" mass="23220">MLGKKQKQEIMERENSIVEEKPNPLFPVDETFWKKLLSRKPLKGQSTRMLDNENVVSVPFDWEMKPGTPKHPQTDNVVRLIKPSPAVESQNLMIPSFAFTHTTMTACFWNKPRKNHRQGQKMGKGNAKSRRGRFHSGNNVTEADGKGNHTPESVELSDVNAYSTSSSDHSRSCSSSSSLVSNSSCNSNSSSNSSSLRSFAKGLIKWSF</sequence>
<dbReference type="Pfam" id="PF05097">
    <property type="entry name" value="DUF688"/>
    <property type="match status" value="1"/>
</dbReference>
<dbReference type="PANTHER" id="PTHR33257">
    <property type="entry name" value="OS05G0165500 PROTEIN"/>
    <property type="match status" value="1"/>
</dbReference>
<dbReference type="Proteomes" id="UP000593572">
    <property type="component" value="Unassembled WGS sequence"/>
</dbReference>
<protein>
    <submittedName>
        <fullName evidence="2">Uncharacterized protein</fullName>
    </submittedName>
</protein>
<proteinExistence type="predicted"/>
<name>A0A7J8LMX7_9ROSI</name>
<evidence type="ECO:0000313" key="3">
    <source>
        <dbReference type="Proteomes" id="UP000593572"/>
    </source>
</evidence>